<dbReference type="InterPro" id="IPR011006">
    <property type="entry name" value="CheY-like_superfamily"/>
</dbReference>
<dbReference type="PANTHER" id="PTHR43395:SF10">
    <property type="entry name" value="CHEMOTAXIS PROTEIN CHEA"/>
    <property type="match status" value="1"/>
</dbReference>
<dbReference type="SUPFAM" id="SSF52172">
    <property type="entry name" value="CheY-like"/>
    <property type="match status" value="1"/>
</dbReference>
<dbReference type="InterPro" id="IPR036641">
    <property type="entry name" value="HPT_dom_sf"/>
</dbReference>
<dbReference type="Gene3D" id="3.40.50.2300">
    <property type="match status" value="1"/>
</dbReference>
<dbReference type="Pfam" id="PF01627">
    <property type="entry name" value="Hpt"/>
    <property type="match status" value="1"/>
</dbReference>
<reference evidence="6" key="1">
    <citation type="submission" date="2017-02" db="EMBL/GenBank/DDBJ databases">
        <title>Comparative genomics and description of representatives of a novel lineage of planctomycetes thriving in anoxic sediments.</title>
        <authorList>
            <person name="Spring S."/>
            <person name="Bunk B."/>
            <person name="Sproer C."/>
        </authorList>
    </citation>
    <scope>NUCLEOTIDE SEQUENCE [LARGE SCALE GENOMIC DNA]</scope>
    <source>
        <strain evidence="6">ST-NAGAB-D1</strain>
    </source>
</reference>
<protein>
    <submittedName>
        <fullName evidence="5">Chemotaxis protein CheY</fullName>
    </submittedName>
</protein>
<dbReference type="InterPro" id="IPR008207">
    <property type="entry name" value="Sig_transdc_His_kin_Hpt_dom"/>
</dbReference>
<evidence type="ECO:0000259" key="3">
    <source>
        <dbReference type="PROSITE" id="PS50110"/>
    </source>
</evidence>
<dbReference type="Pfam" id="PF00072">
    <property type="entry name" value="Response_reg"/>
    <property type="match status" value="1"/>
</dbReference>
<dbReference type="SUPFAM" id="SSF47226">
    <property type="entry name" value="Histidine-containing phosphotransfer domain, HPT domain"/>
    <property type="match status" value="1"/>
</dbReference>
<dbReference type="EMBL" id="CP019791">
    <property type="protein sequence ID" value="AQT67527.1"/>
    <property type="molecule type" value="Genomic_DNA"/>
</dbReference>
<dbReference type="PANTHER" id="PTHR43395">
    <property type="entry name" value="SENSOR HISTIDINE KINASE CHEA"/>
    <property type="match status" value="1"/>
</dbReference>
<dbReference type="CDD" id="cd00156">
    <property type="entry name" value="REC"/>
    <property type="match status" value="1"/>
</dbReference>
<evidence type="ECO:0000313" key="6">
    <source>
        <dbReference type="Proteomes" id="UP000189674"/>
    </source>
</evidence>
<keyword evidence="6" id="KW-1185">Reference proteome</keyword>
<organism evidence="5 6">
    <name type="scientific">Anaerohalosphaera lusitana</name>
    <dbReference type="NCBI Taxonomy" id="1936003"/>
    <lineage>
        <taxon>Bacteria</taxon>
        <taxon>Pseudomonadati</taxon>
        <taxon>Planctomycetota</taxon>
        <taxon>Phycisphaerae</taxon>
        <taxon>Sedimentisphaerales</taxon>
        <taxon>Anaerohalosphaeraceae</taxon>
        <taxon>Anaerohalosphaera</taxon>
    </lineage>
</organism>
<dbReference type="GO" id="GO:0004672">
    <property type="term" value="F:protein kinase activity"/>
    <property type="evidence" value="ECO:0007669"/>
    <property type="project" value="UniProtKB-ARBA"/>
</dbReference>
<name>A0A1U9NIB5_9BACT</name>
<dbReference type="CDD" id="cd00088">
    <property type="entry name" value="HPT"/>
    <property type="match status" value="1"/>
</dbReference>
<dbReference type="STRING" id="1936003.STSP2_00675"/>
<dbReference type="Proteomes" id="UP000189674">
    <property type="component" value="Chromosome"/>
</dbReference>
<evidence type="ECO:0000256" key="2">
    <source>
        <dbReference type="PROSITE-ProRule" id="PRU00169"/>
    </source>
</evidence>
<dbReference type="GO" id="GO:0000160">
    <property type="term" value="P:phosphorelay signal transduction system"/>
    <property type="evidence" value="ECO:0007669"/>
    <property type="project" value="InterPro"/>
</dbReference>
<dbReference type="SMART" id="SM00448">
    <property type="entry name" value="REC"/>
    <property type="match status" value="1"/>
</dbReference>
<dbReference type="AlphaFoldDB" id="A0A1U9NIB5"/>
<feature type="modified residue" description="Phosphohistidine" evidence="1">
    <location>
        <position position="69"/>
    </location>
</feature>
<dbReference type="RefSeq" id="WP_146659805.1">
    <property type="nucleotide sequence ID" value="NZ_CP019791.1"/>
</dbReference>
<evidence type="ECO:0000256" key="1">
    <source>
        <dbReference type="PROSITE-ProRule" id="PRU00110"/>
    </source>
</evidence>
<dbReference type="OrthoDB" id="9813953at2"/>
<dbReference type="PROSITE" id="PS50894">
    <property type="entry name" value="HPT"/>
    <property type="match status" value="1"/>
</dbReference>
<proteinExistence type="predicted"/>
<dbReference type="KEGG" id="alus:STSP2_00675"/>
<evidence type="ECO:0000259" key="4">
    <source>
        <dbReference type="PROSITE" id="PS50894"/>
    </source>
</evidence>
<gene>
    <name evidence="5" type="primary">cheY_3</name>
    <name evidence="5" type="ORF">STSP2_00675</name>
</gene>
<feature type="modified residue" description="4-aspartylphosphate" evidence="2">
    <location>
        <position position="198"/>
    </location>
</feature>
<evidence type="ECO:0000313" key="5">
    <source>
        <dbReference type="EMBL" id="AQT67527.1"/>
    </source>
</evidence>
<dbReference type="InterPro" id="IPR051315">
    <property type="entry name" value="Bact_Chemotaxis_CheA"/>
</dbReference>
<dbReference type="InterPro" id="IPR001789">
    <property type="entry name" value="Sig_transdc_resp-reg_receiver"/>
</dbReference>
<dbReference type="Gene3D" id="1.20.120.160">
    <property type="entry name" value="HPT domain"/>
    <property type="match status" value="1"/>
</dbReference>
<accession>A0A1U9NIB5</accession>
<keyword evidence="2" id="KW-0597">Phosphoprotein</keyword>
<dbReference type="PROSITE" id="PS50110">
    <property type="entry name" value="RESPONSE_REGULATORY"/>
    <property type="match status" value="1"/>
</dbReference>
<dbReference type="SMART" id="SM00073">
    <property type="entry name" value="HPT"/>
    <property type="match status" value="1"/>
</dbReference>
<feature type="domain" description="HPt" evidence="4">
    <location>
        <begin position="22"/>
        <end position="122"/>
    </location>
</feature>
<sequence>MGEPNLSGLKNGVFPRVSSVDRSEIIGDLWEFYVDSTTSLLTDLEAAAISLESEGSVEEDAADIRRILHSVKGDSGVSGLNDVYSLCHEVEGLFDEMADEPRAAADMILRVKDWISNVIEFIASGEFEEPEFEQSQAESEPGKLRALVVDDDPLCRKRVEMIISPYFHCDFAVTGLEGLQKFERSLGSGNRYDLVTLDINMPELDGHHTLQAIRSLESKNGIEGLDGVKIIMSTSCDESEHVFSAFRQGCEAYVIKREMGEKLPEQMVKLGLLKVTPTYSIR</sequence>
<feature type="domain" description="Response regulatory" evidence="3">
    <location>
        <begin position="145"/>
        <end position="271"/>
    </location>
</feature>